<organism evidence="1 2">
    <name type="scientific">Pleuronectes platessa</name>
    <name type="common">European plaice</name>
    <dbReference type="NCBI Taxonomy" id="8262"/>
    <lineage>
        <taxon>Eukaryota</taxon>
        <taxon>Metazoa</taxon>
        <taxon>Chordata</taxon>
        <taxon>Craniata</taxon>
        <taxon>Vertebrata</taxon>
        <taxon>Euteleostomi</taxon>
        <taxon>Actinopterygii</taxon>
        <taxon>Neopterygii</taxon>
        <taxon>Teleostei</taxon>
        <taxon>Neoteleostei</taxon>
        <taxon>Acanthomorphata</taxon>
        <taxon>Carangaria</taxon>
        <taxon>Pleuronectiformes</taxon>
        <taxon>Pleuronectoidei</taxon>
        <taxon>Pleuronectidae</taxon>
        <taxon>Pleuronectes</taxon>
    </lineage>
</organism>
<dbReference type="AlphaFoldDB" id="A0A9N7YBY4"/>
<dbReference type="EMBL" id="CADEAL010000434">
    <property type="protein sequence ID" value="CAB1420093.1"/>
    <property type="molecule type" value="Genomic_DNA"/>
</dbReference>
<sequence>MKSKHPGDEHRHLAHLGLCSRDQGTYTSFKYIRSTNHESMNAIRVERAESEDRDEIETDSGWNLHLFMYSVTRHGTCRPCLRGSGWRQSGVMDRAVPVTEVVTPHGGVTERR</sequence>
<comment type="caution">
    <text evidence="1">The sequence shown here is derived from an EMBL/GenBank/DDBJ whole genome shotgun (WGS) entry which is preliminary data.</text>
</comment>
<dbReference type="Proteomes" id="UP001153269">
    <property type="component" value="Unassembled WGS sequence"/>
</dbReference>
<reference evidence="1" key="1">
    <citation type="submission" date="2020-03" db="EMBL/GenBank/DDBJ databases">
        <authorList>
            <person name="Weist P."/>
        </authorList>
    </citation>
    <scope>NUCLEOTIDE SEQUENCE</scope>
</reference>
<accession>A0A9N7YBY4</accession>
<evidence type="ECO:0000313" key="1">
    <source>
        <dbReference type="EMBL" id="CAB1420093.1"/>
    </source>
</evidence>
<protein>
    <submittedName>
        <fullName evidence="1">Uncharacterized protein</fullName>
    </submittedName>
</protein>
<name>A0A9N7YBY4_PLEPL</name>
<gene>
    <name evidence="1" type="ORF">PLEPLA_LOCUS7968</name>
</gene>
<proteinExistence type="predicted"/>
<keyword evidence="2" id="KW-1185">Reference proteome</keyword>
<evidence type="ECO:0000313" key="2">
    <source>
        <dbReference type="Proteomes" id="UP001153269"/>
    </source>
</evidence>